<comment type="similarity">
    <text evidence="1">Belongs to the aminoglycoside phosphotransferase family.</text>
</comment>
<dbReference type="InterPro" id="IPR011009">
    <property type="entry name" value="Kinase-like_dom_sf"/>
</dbReference>
<keyword evidence="5" id="KW-0067">ATP-binding</keyword>
<evidence type="ECO:0000256" key="6">
    <source>
        <dbReference type="ARBA" id="ARBA00023251"/>
    </source>
</evidence>
<evidence type="ECO:0000256" key="2">
    <source>
        <dbReference type="ARBA" id="ARBA00022679"/>
    </source>
</evidence>
<dbReference type="PIRSF" id="PIRSF000706">
    <property type="entry name" value="Kanamycin_kin"/>
    <property type="match status" value="1"/>
</dbReference>
<name>A0ABP9FUB3_9MICC</name>
<evidence type="ECO:0000313" key="8">
    <source>
        <dbReference type="EMBL" id="GAA4916539.1"/>
    </source>
</evidence>
<keyword evidence="3" id="KW-0547">Nucleotide-binding</keyword>
<evidence type="ECO:0000313" key="9">
    <source>
        <dbReference type="Proteomes" id="UP001500368"/>
    </source>
</evidence>
<dbReference type="Proteomes" id="UP001500368">
    <property type="component" value="Unassembled WGS sequence"/>
</dbReference>
<keyword evidence="4" id="KW-0418">Kinase</keyword>
<keyword evidence="6" id="KW-0046">Antibiotic resistance</keyword>
<evidence type="ECO:0000256" key="5">
    <source>
        <dbReference type="ARBA" id="ARBA00022840"/>
    </source>
</evidence>
<evidence type="ECO:0000259" key="7">
    <source>
        <dbReference type="Pfam" id="PF01636"/>
    </source>
</evidence>
<dbReference type="Gene3D" id="3.90.1200.10">
    <property type="match status" value="1"/>
</dbReference>
<accession>A0ABP9FUB3</accession>
<keyword evidence="9" id="KW-1185">Reference proteome</keyword>
<dbReference type="Pfam" id="PF01636">
    <property type="entry name" value="APH"/>
    <property type="match status" value="2"/>
</dbReference>
<dbReference type="InterPro" id="IPR024165">
    <property type="entry name" value="Kan/Strep_kinase"/>
</dbReference>
<evidence type="ECO:0000256" key="1">
    <source>
        <dbReference type="ARBA" id="ARBA00006219"/>
    </source>
</evidence>
<keyword evidence="2" id="KW-0808">Transferase</keyword>
<proteinExistence type="inferred from homology"/>
<feature type="domain" description="Aminoglycoside phosphotransferase" evidence="7">
    <location>
        <begin position="156"/>
        <end position="237"/>
    </location>
</feature>
<dbReference type="RefSeq" id="WP_345476956.1">
    <property type="nucleotide sequence ID" value="NZ_BAABLW010000005.1"/>
</dbReference>
<protein>
    <submittedName>
        <fullName evidence="8">Aminoglycoside 3'-phosphotransferase</fullName>
    </submittedName>
</protein>
<evidence type="ECO:0000256" key="3">
    <source>
        <dbReference type="ARBA" id="ARBA00022741"/>
    </source>
</evidence>
<gene>
    <name evidence="8" type="ORF">GCM10025790_09810</name>
</gene>
<dbReference type="EMBL" id="BAABLW010000005">
    <property type="protein sequence ID" value="GAA4916539.1"/>
    <property type="molecule type" value="Genomic_DNA"/>
</dbReference>
<dbReference type="Gene3D" id="3.30.200.20">
    <property type="entry name" value="Phosphorylase Kinase, domain 1"/>
    <property type="match status" value="1"/>
</dbReference>
<organism evidence="8 9">
    <name type="scientific">Nesterenkonia rhizosphaerae</name>
    <dbReference type="NCBI Taxonomy" id="1348272"/>
    <lineage>
        <taxon>Bacteria</taxon>
        <taxon>Bacillati</taxon>
        <taxon>Actinomycetota</taxon>
        <taxon>Actinomycetes</taxon>
        <taxon>Micrococcales</taxon>
        <taxon>Micrococcaceae</taxon>
        <taxon>Nesterenkonia</taxon>
    </lineage>
</organism>
<feature type="domain" description="Aminoglycoside phosphotransferase" evidence="7">
    <location>
        <begin position="63"/>
        <end position="150"/>
    </location>
</feature>
<evidence type="ECO:0000256" key="4">
    <source>
        <dbReference type="ARBA" id="ARBA00022777"/>
    </source>
</evidence>
<comment type="caution">
    <text evidence="8">The sequence shown here is derived from an EMBL/GenBank/DDBJ whole genome shotgun (WGS) entry which is preliminary data.</text>
</comment>
<dbReference type="SUPFAM" id="SSF56112">
    <property type="entry name" value="Protein kinase-like (PK-like)"/>
    <property type="match status" value="1"/>
</dbReference>
<reference evidence="9" key="1">
    <citation type="journal article" date="2019" name="Int. J. Syst. Evol. Microbiol.">
        <title>The Global Catalogue of Microorganisms (GCM) 10K type strain sequencing project: providing services to taxonomists for standard genome sequencing and annotation.</title>
        <authorList>
            <consortium name="The Broad Institute Genomics Platform"/>
            <consortium name="The Broad Institute Genome Sequencing Center for Infectious Disease"/>
            <person name="Wu L."/>
            <person name="Ma J."/>
        </authorList>
    </citation>
    <scope>NUCLEOTIDE SEQUENCE [LARGE SCALE GENOMIC DNA]</scope>
    <source>
        <strain evidence="9">JCM 19129</strain>
    </source>
</reference>
<dbReference type="CDD" id="cd05150">
    <property type="entry name" value="APH"/>
    <property type="match status" value="1"/>
</dbReference>
<dbReference type="InterPro" id="IPR002575">
    <property type="entry name" value="Aminoglycoside_PTrfase"/>
</dbReference>
<sequence length="248" mass="27273">MIRPDAGVPQEPVPVPQLVSELAAELGAAGEPEPVWRNALGGLTFKAHRADAQWFIKWQDITALAPAQQAEADLKAEAARLRWAGQFVNVPEVVDDGARSGQAWLVTRAISGLSAYVPQWRQHPEETVRAIALGLRRFHDALPVADCPFPLSWASAAPDAPAPEQLVVCHGDPCVPNTLLDERGQFLAHVDVGALGVGDRWADLAIATYSISWKVNFGRSYDQLFFSTYGVDPDPVRINYYRQLWDRS</sequence>